<name>A0AAV5HXL5_9ROSI</name>
<proteinExistence type="predicted"/>
<accession>A0AAV5HXL5</accession>
<dbReference type="Proteomes" id="UP001054252">
    <property type="component" value="Unassembled WGS sequence"/>
</dbReference>
<keyword evidence="2" id="KW-1185">Reference proteome</keyword>
<reference evidence="1 2" key="1">
    <citation type="journal article" date="2021" name="Commun. Biol.">
        <title>The genome of Shorea leprosula (Dipterocarpaceae) highlights the ecological relevance of drought in aseasonal tropical rainforests.</title>
        <authorList>
            <person name="Ng K.K.S."/>
            <person name="Kobayashi M.J."/>
            <person name="Fawcett J.A."/>
            <person name="Hatakeyama M."/>
            <person name="Paape T."/>
            <person name="Ng C.H."/>
            <person name="Ang C.C."/>
            <person name="Tnah L.H."/>
            <person name="Lee C.T."/>
            <person name="Nishiyama T."/>
            <person name="Sese J."/>
            <person name="O'Brien M.J."/>
            <person name="Copetti D."/>
            <person name="Mohd Noor M.I."/>
            <person name="Ong R.C."/>
            <person name="Putra M."/>
            <person name="Sireger I.Z."/>
            <person name="Indrioko S."/>
            <person name="Kosugi Y."/>
            <person name="Izuno A."/>
            <person name="Isagi Y."/>
            <person name="Lee S.L."/>
            <person name="Shimizu K.K."/>
        </authorList>
    </citation>
    <scope>NUCLEOTIDE SEQUENCE [LARGE SCALE GENOMIC DNA]</scope>
    <source>
        <strain evidence="1">214</strain>
    </source>
</reference>
<organism evidence="1 2">
    <name type="scientific">Rubroshorea leprosula</name>
    <dbReference type="NCBI Taxonomy" id="152421"/>
    <lineage>
        <taxon>Eukaryota</taxon>
        <taxon>Viridiplantae</taxon>
        <taxon>Streptophyta</taxon>
        <taxon>Embryophyta</taxon>
        <taxon>Tracheophyta</taxon>
        <taxon>Spermatophyta</taxon>
        <taxon>Magnoliopsida</taxon>
        <taxon>eudicotyledons</taxon>
        <taxon>Gunneridae</taxon>
        <taxon>Pentapetalae</taxon>
        <taxon>rosids</taxon>
        <taxon>malvids</taxon>
        <taxon>Malvales</taxon>
        <taxon>Dipterocarpaceae</taxon>
        <taxon>Rubroshorea</taxon>
    </lineage>
</organism>
<evidence type="ECO:0000313" key="1">
    <source>
        <dbReference type="EMBL" id="GKU91490.1"/>
    </source>
</evidence>
<dbReference type="AlphaFoldDB" id="A0AAV5HXL5"/>
<dbReference type="EMBL" id="BPVZ01000005">
    <property type="protein sequence ID" value="GKU91490.1"/>
    <property type="molecule type" value="Genomic_DNA"/>
</dbReference>
<evidence type="ECO:0000313" key="2">
    <source>
        <dbReference type="Proteomes" id="UP001054252"/>
    </source>
</evidence>
<gene>
    <name evidence="1" type="ORF">SLEP1_g5357</name>
</gene>
<protein>
    <submittedName>
        <fullName evidence="1">Uncharacterized protein</fullName>
    </submittedName>
</protein>
<comment type="caution">
    <text evidence="1">The sequence shown here is derived from an EMBL/GenBank/DDBJ whole genome shotgun (WGS) entry which is preliminary data.</text>
</comment>
<sequence length="67" mass="7467">MMARQANSFFLEVWLRTNSGGSSGPVLEGNSSSSSSSSSAWVIIQAWSELIEYRRMVVSWGYMMVLL</sequence>